<dbReference type="OrthoDB" id="7029640at2"/>
<accession>A0A5E7SRM6</accession>
<reference evidence="2 3" key="1">
    <citation type="submission" date="2019-09" db="EMBL/GenBank/DDBJ databases">
        <authorList>
            <person name="Chandra G."/>
            <person name="Truman W A."/>
        </authorList>
    </citation>
    <scope>NUCLEOTIDE SEQUENCE [LARGE SCALE GENOMIC DNA]</scope>
    <source>
        <strain evidence="2">PS941</strain>
    </source>
</reference>
<protein>
    <submittedName>
        <fullName evidence="2">Uncharacterized protein</fullName>
    </submittedName>
</protein>
<organism evidence="2 3">
    <name type="scientific">Pseudomonas fluorescens</name>
    <dbReference type="NCBI Taxonomy" id="294"/>
    <lineage>
        <taxon>Bacteria</taxon>
        <taxon>Pseudomonadati</taxon>
        <taxon>Pseudomonadota</taxon>
        <taxon>Gammaproteobacteria</taxon>
        <taxon>Pseudomonadales</taxon>
        <taxon>Pseudomonadaceae</taxon>
        <taxon>Pseudomonas</taxon>
    </lineage>
</organism>
<dbReference type="Proteomes" id="UP000326452">
    <property type="component" value="Unassembled WGS sequence"/>
</dbReference>
<feature type="compositionally biased region" description="Acidic residues" evidence="1">
    <location>
        <begin position="1"/>
        <end position="16"/>
    </location>
</feature>
<feature type="region of interest" description="Disordered" evidence="1">
    <location>
        <begin position="1"/>
        <end position="21"/>
    </location>
</feature>
<evidence type="ECO:0000313" key="2">
    <source>
        <dbReference type="EMBL" id="VVP88398.1"/>
    </source>
</evidence>
<dbReference type="RefSeq" id="WP_150692516.1">
    <property type="nucleotide sequence ID" value="NZ_CABVJC010000002.1"/>
</dbReference>
<evidence type="ECO:0000313" key="3">
    <source>
        <dbReference type="Proteomes" id="UP000326452"/>
    </source>
</evidence>
<evidence type="ECO:0000256" key="1">
    <source>
        <dbReference type="SAM" id="MobiDB-lite"/>
    </source>
</evidence>
<dbReference type="EMBL" id="CABVJC010000002">
    <property type="protein sequence ID" value="VVP88398.1"/>
    <property type="molecule type" value="Genomic_DNA"/>
</dbReference>
<sequence>MNEQEFDTIEERDEDFSAPQDGFLGSRRQYLSVQFHFTYSGTEEWATHFSVGMATDAQKKPLVAEICEAGSPLNSEYFINAENLELWINGQLGGLCRYRLSGFGDQSLTISNSDEPEEDEPSIHLSLLAVFIRPQYRSKGLGSLLSTQLAEVVASGLLNRVLGAPIISSNIRLTIAADLESSEGEAFFENLTEELEIKINAISDATQVSIEISVDSGY</sequence>
<gene>
    <name evidence="2" type="ORF">PS941_01438</name>
</gene>
<dbReference type="AlphaFoldDB" id="A0A5E7SRM6"/>
<name>A0A5E7SRM6_PSEFL</name>
<proteinExistence type="predicted"/>